<dbReference type="STRING" id="873513.HMPREF6485_0326"/>
<dbReference type="HOGENOM" id="CLU_3177258_0_0_10"/>
<feature type="non-terminal residue" evidence="2">
    <location>
        <position position="1"/>
    </location>
</feature>
<dbReference type="AlphaFoldDB" id="E6K428"/>
<evidence type="ECO:0000256" key="1">
    <source>
        <dbReference type="SAM" id="MobiDB-lite"/>
    </source>
</evidence>
<feature type="compositionally biased region" description="Polar residues" evidence="1">
    <location>
        <begin position="25"/>
        <end position="46"/>
    </location>
</feature>
<feature type="region of interest" description="Disordered" evidence="1">
    <location>
        <begin position="1"/>
        <end position="46"/>
    </location>
</feature>
<comment type="caution">
    <text evidence="2">The sequence shown here is derived from an EMBL/GenBank/DDBJ whole genome shotgun (WGS) entry which is preliminary data.</text>
</comment>
<sequence>GRKCKPMANFLDSSGKHNTRPENGKTINTRQKPRTVQTLTRKQIKR</sequence>
<name>E6K428_9BACT</name>
<accession>E6K428</accession>
<evidence type="ECO:0000313" key="2">
    <source>
        <dbReference type="EMBL" id="EFU31681.1"/>
    </source>
</evidence>
<keyword evidence="3" id="KW-1185">Reference proteome</keyword>
<reference evidence="2 3" key="1">
    <citation type="submission" date="2010-10" db="EMBL/GenBank/DDBJ databases">
        <authorList>
            <person name="Muzny D."/>
            <person name="Qin X."/>
            <person name="Deng J."/>
            <person name="Jiang H."/>
            <person name="Liu Y."/>
            <person name="Qu J."/>
            <person name="Song X.-Z."/>
            <person name="Zhang L."/>
            <person name="Thornton R."/>
            <person name="Coyle M."/>
            <person name="Francisco L."/>
            <person name="Jackson L."/>
            <person name="Javaid M."/>
            <person name="Korchina V."/>
            <person name="Kovar C."/>
            <person name="Mata R."/>
            <person name="Mathew T."/>
            <person name="Ngo R."/>
            <person name="Nguyen L."/>
            <person name="Nguyen N."/>
            <person name="Okwuonu G."/>
            <person name="Ongeri F."/>
            <person name="Pham C."/>
            <person name="Simmons D."/>
            <person name="Wilczek-Boney K."/>
            <person name="Hale W."/>
            <person name="Jakkamsetti A."/>
            <person name="Pham P."/>
            <person name="Ruth R."/>
            <person name="San Lucas F."/>
            <person name="Warren J."/>
            <person name="Zhang J."/>
            <person name="Zhao Z."/>
            <person name="Zhou C."/>
            <person name="Zhu D."/>
            <person name="Lee S."/>
            <person name="Bess C."/>
            <person name="Blankenburg K."/>
            <person name="Forbes L."/>
            <person name="Fu Q."/>
            <person name="Gubbala S."/>
            <person name="Hirani K."/>
            <person name="Jayaseelan J.C."/>
            <person name="Lara F."/>
            <person name="Munidasa M."/>
            <person name="Palculict T."/>
            <person name="Patil S."/>
            <person name="Pu L.-L."/>
            <person name="Saada N."/>
            <person name="Tang L."/>
            <person name="Weissenberger G."/>
            <person name="Zhu Y."/>
            <person name="Hemphill L."/>
            <person name="Shang Y."/>
            <person name="Youmans B."/>
            <person name="Ayvaz T."/>
            <person name="Ross M."/>
            <person name="Santibanez J."/>
            <person name="Aqrawi P."/>
            <person name="Gross S."/>
            <person name="Joshi V."/>
            <person name="Fowler G."/>
            <person name="Nazareth L."/>
            <person name="Reid J."/>
            <person name="Worley K."/>
            <person name="Petrosino J."/>
            <person name="Highlander S."/>
            <person name="Gibbs R."/>
        </authorList>
    </citation>
    <scope>NUCLEOTIDE SEQUENCE [LARGE SCALE GENOMIC DNA]</scope>
    <source>
        <strain evidence="2 3">ATCC 33574</strain>
    </source>
</reference>
<dbReference type="EMBL" id="AEPD01000009">
    <property type="protein sequence ID" value="EFU31681.1"/>
    <property type="molecule type" value="Genomic_DNA"/>
</dbReference>
<gene>
    <name evidence="2" type="ORF">HMPREF6485_0326</name>
</gene>
<protein>
    <submittedName>
        <fullName evidence="2">Uncharacterized protein</fullName>
    </submittedName>
</protein>
<evidence type="ECO:0000313" key="3">
    <source>
        <dbReference type="Proteomes" id="UP000003112"/>
    </source>
</evidence>
<dbReference type="Proteomes" id="UP000003112">
    <property type="component" value="Unassembled WGS sequence"/>
</dbReference>
<proteinExistence type="predicted"/>
<organism evidence="2 3">
    <name type="scientific">Segatella buccae ATCC 33574</name>
    <dbReference type="NCBI Taxonomy" id="873513"/>
    <lineage>
        <taxon>Bacteria</taxon>
        <taxon>Pseudomonadati</taxon>
        <taxon>Bacteroidota</taxon>
        <taxon>Bacteroidia</taxon>
        <taxon>Bacteroidales</taxon>
        <taxon>Prevotellaceae</taxon>
        <taxon>Segatella</taxon>
    </lineage>
</organism>